<proteinExistence type="predicted"/>
<dbReference type="Ensembl" id="ENSOSIT00000003722.1">
    <property type="protein sequence ID" value="ENSOSIP00000003472.1"/>
    <property type="gene ID" value="ENSOSIG00000002294.1"/>
</dbReference>
<reference evidence="1" key="1">
    <citation type="submission" date="2025-08" db="UniProtKB">
        <authorList>
            <consortium name="Ensembl"/>
        </authorList>
    </citation>
    <scope>IDENTIFICATION</scope>
</reference>
<sequence length="175" mass="19420">MFQLCSDQNDDKVVLTHSEQKCPDSDLQQHLPAAACSLQRFAEELLLFFLQLLVSKLSADICAPQSSACSHYHGSGINVQHLLLTLPHHFLLLSQRRTGRSSPENWMKTFQHPAAEILQVLFGEELSRKRKWTFSAVAAETSLCCSGLSSEVQPVPPDRTGAELEQPSVFRCSAA</sequence>
<protein>
    <submittedName>
        <fullName evidence="1">Uncharacterized protein</fullName>
    </submittedName>
</protein>
<accession>A0A8C7WU95</accession>
<reference evidence="1" key="2">
    <citation type="submission" date="2025-09" db="UniProtKB">
        <authorList>
            <consortium name="Ensembl"/>
        </authorList>
    </citation>
    <scope>IDENTIFICATION</scope>
</reference>
<keyword evidence="2" id="KW-1185">Reference proteome</keyword>
<name>A0A8C7WU95_9TELE</name>
<dbReference type="AlphaFoldDB" id="A0A8C7WU95"/>
<evidence type="ECO:0000313" key="2">
    <source>
        <dbReference type="Proteomes" id="UP000694383"/>
    </source>
</evidence>
<organism evidence="1 2">
    <name type="scientific">Oryzias sinensis</name>
    <name type="common">Chinese medaka</name>
    <dbReference type="NCBI Taxonomy" id="183150"/>
    <lineage>
        <taxon>Eukaryota</taxon>
        <taxon>Metazoa</taxon>
        <taxon>Chordata</taxon>
        <taxon>Craniata</taxon>
        <taxon>Vertebrata</taxon>
        <taxon>Euteleostomi</taxon>
        <taxon>Actinopterygii</taxon>
        <taxon>Neopterygii</taxon>
        <taxon>Teleostei</taxon>
        <taxon>Neoteleostei</taxon>
        <taxon>Acanthomorphata</taxon>
        <taxon>Ovalentaria</taxon>
        <taxon>Atherinomorphae</taxon>
        <taxon>Beloniformes</taxon>
        <taxon>Adrianichthyidae</taxon>
        <taxon>Oryziinae</taxon>
        <taxon>Oryzias</taxon>
    </lineage>
</organism>
<evidence type="ECO:0000313" key="1">
    <source>
        <dbReference type="Ensembl" id="ENSOSIP00000003472.1"/>
    </source>
</evidence>
<dbReference type="Proteomes" id="UP000694383">
    <property type="component" value="Unplaced"/>
</dbReference>